<dbReference type="Proteomes" id="UP001500220">
    <property type="component" value="Unassembled WGS sequence"/>
</dbReference>
<reference evidence="1 4" key="2">
    <citation type="journal article" date="2019" name="Int. J. Syst. Evol. Microbiol.">
        <title>The Global Catalogue of Microorganisms (GCM) 10K type strain sequencing project: providing services to taxonomists for standard genome sequencing and annotation.</title>
        <authorList>
            <consortium name="The Broad Institute Genomics Platform"/>
            <consortium name="The Broad Institute Genome Sequencing Center for Infectious Disease"/>
            <person name="Wu L."/>
            <person name="Ma J."/>
        </authorList>
    </citation>
    <scope>NUCLEOTIDE SEQUENCE [LARGE SCALE GENOMIC DNA]</scope>
    <source>
        <strain evidence="1 4">JCM 10664</strain>
    </source>
</reference>
<dbReference type="AlphaFoldDB" id="A0A917JTN9"/>
<protein>
    <submittedName>
        <fullName evidence="2">Uncharacterized protein</fullName>
    </submittedName>
</protein>
<dbReference type="Proteomes" id="UP000597989">
    <property type="component" value="Unassembled WGS sequence"/>
</dbReference>
<proteinExistence type="predicted"/>
<name>A0A917JTN9_9PSEU</name>
<reference evidence="1" key="4">
    <citation type="submission" date="2023-12" db="EMBL/GenBank/DDBJ databases">
        <authorList>
            <person name="Sun Q."/>
            <person name="Inoue M."/>
        </authorList>
    </citation>
    <scope>NUCLEOTIDE SEQUENCE</scope>
    <source>
        <strain evidence="1">JCM 10664</strain>
    </source>
</reference>
<evidence type="ECO:0000313" key="1">
    <source>
        <dbReference type="EMBL" id="GAA0517860.1"/>
    </source>
</evidence>
<sequence length="132" mass="13993">MSGHVTGTACLRSSGADPRVVHGPGLFALPIRVRRCEDGGLRLVRTGEVGTVSPTSLELNHRERAALRAVAAGRVEITCSSEPDLYIDGVAFCDQQTAHRLAHDGLLRPVRDGRLGDVVLAELTGEGTAQLD</sequence>
<organism evidence="2 3">
    <name type="scientific">Saccharopolyspora thermophila</name>
    <dbReference type="NCBI Taxonomy" id="89367"/>
    <lineage>
        <taxon>Bacteria</taxon>
        <taxon>Bacillati</taxon>
        <taxon>Actinomycetota</taxon>
        <taxon>Actinomycetes</taxon>
        <taxon>Pseudonocardiales</taxon>
        <taxon>Pseudonocardiaceae</taxon>
        <taxon>Saccharopolyspora</taxon>
    </lineage>
</organism>
<reference evidence="2 3" key="1">
    <citation type="journal article" date="2014" name="Int. J. Syst. Evol. Microbiol.">
        <title>Complete genome sequence of Corynebacterium casei LMG S-19264T (=DSM 44701T), isolated from a smear-ripened cheese.</title>
        <authorList>
            <consortium name="US DOE Joint Genome Institute (JGI-PGF)"/>
            <person name="Walter F."/>
            <person name="Albersmeier A."/>
            <person name="Kalinowski J."/>
            <person name="Ruckert C."/>
        </authorList>
    </citation>
    <scope>NUCLEOTIDE SEQUENCE [LARGE SCALE GENOMIC DNA]</scope>
    <source>
        <strain evidence="2 3">CGMCC 4.7206</strain>
    </source>
</reference>
<dbReference type="EMBL" id="BMMT01000006">
    <property type="protein sequence ID" value="GGI84570.1"/>
    <property type="molecule type" value="Genomic_DNA"/>
</dbReference>
<accession>A0A917JTN9</accession>
<evidence type="ECO:0000313" key="4">
    <source>
        <dbReference type="Proteomes" id="UP001500220"/>
    </source>
</evidence>
<evidence type="ECO:0000313" key="3">
    <source>
        <dbReference type="Proteomes" id="UP000597989"/>
    </source>
</evidence>
<reference evidence="2" key="3">
    <citation type="submission" date="2020-09" db="EMBL/GenBank/DDBJ databases">
        <authorList>
            <person name="Sun Q."/>
            <person name="Zhou Y."/>
        </authorList>
    </citation>
    <scope>NUCLEOTIDE SEQUENCE</scope>
    <source>
        <strain evidence="2">CGMCC 4.7206</strain>
    </source>
</reference>
<keyword evidence="4" id="KW-1185">Reference proteome</keyword>
<comment type="caution">
    <text evidence="2">The sequence shown here is derived from an EMBL/GenBank/DDBJ whole genome shotgun (WGS) entry which is preliminary data.</text>
</comment>
<dbReference type="EMBL" id="BAAAHC010000008">
    <property type="protein sequence ID" value="GAA0517860.1"/>
    <property type="molecule type" value="Genomic_DNA"/>
</dbReference>
<evidence type="ECO:0000313" key="2">
    <source>
        <dbReference type="EMBL" id="GGI84570.1"/>
    </source>
</evidence>
<gene>
    <name evidence="1" type="ORF">GCM10009545_19890</name>
    <name evidence="2" type="ORF">GCM10011581_22140</name>
</gene>